<dbReference type="SUPFAM" id="SSF53271">
    <property type="entry name" value="PRTase-like"/>
    <property type="match status" value="1"/>
</dbReference>
<comment type="subunit">
    <text evidence="6">Homodimer.</text>
</comment>
<dbReference type="PANTHER" id="PTHR19278">
    <property type="entry name" value="OROTATE PHOSPHORIBOSYLTRANSFERASE"/>
    <property type="match status" value="1"/>
</dbReference>
<dbReference type="GO" id="GO:0044205">
    <property type="term" value="P:'de novo' UMP biosynthetic process"/>
    <property type="evidence" value="ECO:0007669"/>
    <property type="project" value="UniProtKB-UniRule"/>
</dbReference>
<evidence type="ECO:0000256" key="4">
    <source>
        <dbReference type="ARBA" id="ARBA00022679"/>
    </source>
</evidence>
<accession>A0A9D9IW24</accession>
<proteinExistence type="inferred from homology"/>
<evidence type="ECO:0000256" key="6">
    <source>
        <dbReference type="HAMAP-Rule" id="MF_01208"/>
    </source>
</evidence>
<evidence type="ECO:0000256" key="5">
    <source>
        <dbReference type="ARBA" id="ARBA00022975"/>
    </source>
</evidence>
<dbReference type="Gene3D" id="3.40.50.2020">
    <property type="match status" value="1"/>
</dbReference>
<dbReference type="HAMAP" id="MF_01208">
    <property type="entry name" value="PyrE"/>
    <property type="match status" value="1"/>
</dbReference>
<comment type="function">
    <text evidence="6">Catalyzes the transfer of a ribosyl phosphate group from 5-phosphoribose 1-diphosphate to orotate, leading to the formation of orotidine monophosphate (OMP).</text>
</comment>
<dbReference type="Proteomes" id="UP000823771">
    <property type="component" value="Unassembled WGS sequence"/>
</dbReference>
<dbReference type="InterPro" id="IPR029057">
    <property type="entry name" value="PRTase-like"/>
</dbReference>
<dbReference type="NCBIfam" id="TIGR00336">
    <property type="entry name" value="pyrE"/>
    <property type="match status" value="1"/>
</dbReference>
<dbReference type="InterPro" id="IPR000836">
    <property type="entry name" value="PRTase_dom"/>
</dbReference>
<comment type="pathway">
    <text evidence="1 6">Pyrimidine metabolism; UMP biosynthesis via de novo pathway; UMP from orotate: step 1/2.</text>
</comment>
<evidence type="ECO:0000313" key="8">
    <source>
        <dbReference type="EMBL" id="MBO8479006.1"/>
    </source>
</evidence>
<dbReference type="AlphaFoldDB" id="A0A9D9IW24"/>
<dbReference type="GO" id="GO:0019856">
    <property type="term" value="P:pyrimidine nucleobase biosynthetic process"/>
    <property type="evidence" value="ECO:0007669"/>
    <property type="project" value="TreeGrafter"/>
</dbReference>
<protein>
    <recommendedName>
        <fullName evidence="2 6">Orotate phosphoribosyltransferase</fullName>
        <shortName evidence="6">OPRT</shortName>
        <shortName evidence="6">OPRTase</shortName>
        <ecNumber evidence="2 6">2.4.2.10</ecNumber>
    </recommendedName>
</protein>
<feature type="binding site" evidence="6">
    <location>
        <position position="101"/>
    </location>
    <ligand>
        <name>5-phospho-alpha-D-ribose 1-diphosphate</name>
        <dbReference type="ChEBI" id="CHEBI:58017"/>
        <note>ligand shared between dimeric partners</note>
    </ligand>
</feature>
<comment type="catalytic activity">
    <reaction evidence="6">
        <text>orotidine 5'-phosphate + diphosphate = orotate + 5-phospho-alpha-D-ribose 1-diphosphate</text>
        <dbReference type="Rhea" id="RHEA:10380"/>
        <dbReference type="ChEBI" id="CHEBI:30839"/>
        <dbReference type="ChEBI" id="CHEBI:33019"/>
        <dbReference type="ChEBI" id="CHEBI:57538"/>
        <dbReference type="ChEBI" id="CHEBI:58017"/>
        <dbReference type="EC" id="2.4.2.10"/>
    </reaction>
</comment>
<dbReference type="GO" id="GO:0000287">
    <property type="term" value="F:magnesium ion binding"/>
    <property type="evidence" value="ECO:0007669"/>
    <property type="project" value="UniProtKB-UniRule"/>
</dbReference>
<dbReference type="Pfam" id="PF00156">
    <property type="entry name" value="Pribosyltran"/>
    <property type="match status" value="1"/>
</dbReference>
<reference evidence="8" key="2">
    <citation type="journal article" date="2021" name="PeerJ">
        <title>Extensive microbial diversity within the chicken gut microbiome revealed by metagenomics and culture.</title>
        <authorList>
            <person name="Gilroy R."/>
            <person name="Ravi A."/>
            <person name="Getino M."/>
            <person name="Pursley I."/>
            <person name="Horton D.L."/>
            <person name="Alikhan N.F."/>
            <person name="Baker D."/>
            <person name="Gharbi K."/>
            <person name="Hall N."/>
            <person name="Watson M."/>
            <person name="Adriaenssens E.M."/>
            <person name="Foster-Nyarko E."/>
            <person name="Jarju S."/>
            <person name="Secka A."/>
            <person name="Antonio M."/>
            <person name="Oren A."/>
            <person name="Chaudhuri R.R."/>
            <person name="La Ragione R."/>
            <person name="Hildebrand F."/>
            <person name="Pallen M.J."/>
        </authorList>
    </citation>
    <scope>NUCLEOTIDE SEQUENCE</scope>
    <source>
        <strain evidence="8">2478</strain>
    </source>
</reference>
<evidence type="ECO:0000313" key="9">
    <source>
        <dbReference type="Proteomes" id="UP000823771"/>
    </source>
</evidence>
<feature type="binding site" description="in other chain" evidence="6">
    <location>
        <begin position="123"/>
        <end position="131"/>
    </location>
    <ligand>
        <name>5-phospho-alpha-D-ribose 1-diphosphate</name>
        <dbReference type="ChEBI" id="CHEBI:58017"/>
        <note>ligand shared between dimeric partners</note>
    </ligand>
</feature>
<evidence type="ECO:0000256" key="1">
    <source>
        <dbReference type="ARBA" id="ARBA00004889"/>
    </source>
</evidence>
<organism evidence="8 9">
    <name type="scientific">Candidatus Cryptobacteroides excrementipullorum</name>
    <dbReference type="NCBI Taxonomy" id="2840761"/>
    <lineage>
        <taxon>Bacteria</taxon>
        <taxon>Pseudomonadati</taxon>
        <taxon>Bacteroidota</taxon>
        <taxon>Bacteroidia</taxon>
        <taxon>Bacteroidales</taxon>
        <taxon>Candidatus Cryptobacteroides</taxon>
    </lineage>
</organism>
<name>A0A9D9IW24_9BACT</name>
<dbReference type="CDD" id="cd06223">
    <property type="entry name" value="PRTases_typeI"/>
    <property type="match status" value="1"/>
</dbReference>
<keyword evidence="5 6" id="KW-0665">Pyrimidine biosynthesis</keyword>
<feature type="domain" description="Phosphoribosyltransferase" evidence="7">
    <location>
        <begin position="52"/>
        <end position="152"/>
    </location>
</feature>
<dbReference type="InterPro" id="IPR004467">
    <property type="entry name" value="Or_phspho_trans_dom"/>
</dbReference>
<sequence>MESIERTVAKSLLDIKAVMLSPDKPFKWASGWFSPIYCDNRRILSYPELREQVCRWMAENITSRYPDVEVIAGVATGAIAHGMLIAHFLGKPFIYVRPKPKDHGTGSQIEGILEEGAKVVVVEDLISTGASSLSAVDALVKAGAYVKGMVAIFSYNFNQSRRAFENADVELNTLTNYDALIDVALETGYIRESDLKMLKEWRYSPSTWGKNE</sequence>
<keyword evidence="4 6" id="KW-0808">Transferase</keyword>
<feature type="binding site" evidence="6">
    <location>
        <position position="127"/>
    </location>
    <ligand>
        <name>orotate</name>
        <dbReference type="ChEBI" id="CHEBI:30839"/>
    </ligand>
</feature>
<evidence type="ECO:0000259" key="7">
    <source>
        <dbReference type="Pfam" id="PF00156"/>
    </source>
</evidence>
<comment type="similarity">
    <text evidence="6">Belongs to the purine/pyrimidine phosphoribosyltransferase family. PyrE subfamily.</text>
</comment>
<keyword evidence="3 6" id="KW-0328">Glycosyltransferase</keyword>
<dbReference type="PANTHER" id="PTHR19278:SF9">
    <property type="entry name" value="URIDINE 5'-MONOPHOSPHATE SYNTHASE"/>
    <property type="match status" value="1"/>
</dbReference>
<dbReference type="EMBL" id="JADILZ010000084">
    <property type="protein sequence ID" value="MBO8479006.1"/>
    <property type="molecule type" value="Genomic_DNA"/>
</dbReference>
<dbReference type="InterPro" id="IPR023031">
    <property type="entry name" value="OPRT"/>
</dbReference>
<dbReference type="EC" id="2.4.2.10" evidence="2 6"/>
<reference evidence="8" key="1">
    <citation type="submission" date="2020-10" db="EMBL/GenBank/DDBJ databases">
        <authorList>
            <person name="Gilroy R."/>
        </authorList>
    </citation>
    <scope>NUCLEOTIDE SEQUENCE</scope>
    <source>
        <strain evidence="8">2478</strain>
    </source>
</reference>
<dbReference type="GO" id="GO:0004588">
    <property type="term" value="F:orotate phosphoribosyltransferase activity"/>
    <property type="evidence" value="ECO:0007669"/>
    <property type="project" value="UniProtKB-UniRule"/>
</dbReference>
<evidence type="ECO:0000256" key="2">
    <source>
        <dbReference type="ARBA" id="ARBA00011971"/>
    </source>
</evidence>
<evidence type="ECO:0000256" key="3">
    <source>
        <dbReference type="ARBA" id="ARBA00022676"/>
    </source>
</evidence>
<gene>
    <name evidence="6" type="primary">pyrE</name>
    <name evidence="8" type="ORF">IAB80_08990</name>
</gene>
<feature type="binding site" evidence="6">
    <location>
        <position position="103"/>
    </location>
    <ligand>
        <name>5-phospho-alpha-D-ribose 1-diphosphate</name>
        <dbReference type="ChEBI" id="CHEBI:58017"/>
        <note>ligand shared between dimeric partners</note>
    </ligand>
</feature>
<comment type="cofactor">
    <cofactor evidence="6">
        <name>Mg(2+)</name>
        <dbReference type="ChEBI" id="CHEBI:18420"/>
    </cofactor>
</comment>
<comment type="caution">
    <text evidence="6">Lacks conserved residue(s) required for the propagation of feature annotation.</text>
</comment>
<comment type="caution">
    <text evidence="8">The sequence shown here is derived from an EMBL/GenBank/DDBJ whole genome shotgun (WGS) entry which is preliminary data.</text>
</comment>
<keyword evidence="6" id="KW-0460">Magnesium</keyword>
<feature type="binding site" evidence="6">
    <location>
        <position position="97"/>
    </location>
    <ligand>
        <name>5-phospho-alpha-D-ribose 1-diphosphate</name>
        <dbReference type="ChEBI" id="CHEBI:58017"/>
        <note>ligand shared between dimeric partners</note>
    </ligand>
</feature>